<sequence>MEKCVFIGYPQGYKGWKFYNPTTKKTVIAERANFDARHFPLSKCPTEPSVLVPITPTHSLPLPNRPTPSLPLAKTPEAPHDIHPASDHTHSDYESTSEESDSETDDESSSALIMSPLLRNLTLKQMMSPVLMSLWIMGGVLGLQHLQLFPAALL</sequence>
<feature type="domain" description="Retroviral polymerase SH3-like" evidence="2">
    <location>
        <begin position="2"/>
        <end position="43"/>
    </location>
</feature>
<feature type="region of interest" description="Disordered" evidence="1">
    <location>
        <begin position="55"/>
        <end position="110"/>
    </location>
</feature>
<feature type="compositionally biased region" description="Basic and acidic residues" evidence="1">
    <location>
        <begin position="77"/>
        <end position="93"/>
    </location>
</feature>
<reference evidence="3 4" key="1">
    <citation type="submission" date="2016-06" db="EMBL/GenBank/DDBJ databases">
        <title>Comparative genomics of the ectomycorrhizal sister species Rhizopogon vinicolor and Rhizopogon vesiculosus (Basidiomycota: Boletales) reveals a divergence of the mating type B locus.</title>
        <authorList>
            <consortium name="DOE Joint Genome Institute"/>
            <person name="Mujic A.B."/>
            <person name="Kuo A."/>
            <person name="Tritt A."/>
            <person name="Lipzen A."/>
            <person name="Chen C."/>
            <person name="Johnson J."/>
            <person name="Sharma A."/>
            <person name="Barry K."/>
            <person name="Grigoriev I.V."/>
            <person name="Spatafora J.W."/>
        </authorList>
    </citation>
    <scope>NUCLEOTIDE SEQUENCE [LARGE SCALE GENOMIC DNA]</scope>
    <source>
        <strain evidence="3 4">AM-OR11-026</strain>
    </source>
</reference>
<proteinExistence type="predicted"/>
<dbReference type="InParanoid" id="A0A1B7MIX2"/>
<accession>A0A1B7MIX2</accession>
<dbReference type="EMBL" id="KV448980">
    <property type="protein sequence ID" value="OAX32542.1"/>
    <property type="molecule type" value="Genomic_DNA"/>
</dbReference>
<evidence type="ECO:0000313" key="4">
    <source>
        <dbReference type="Proteomes" id="UP000092154"/>
    </source>
</evidence>
<dbReference type="AlphaFoldDB" id="A0A1B7MIX2"/>
<keyword evidence="4" id="KW-1185">Reference proteome</keyword>
<gene>
    <name evidence="3" type="ORF">K503DRAFT_843119</name>
</gene>
<dbReference type="OrthoDB" id="3243429at2759"/>
<name>A0A1B7MIX2_9AGAM</name>
<organism evidence="3 4">
    <name type="scientific">Rhizopogon vinicolor AM-OR11-026</name>
    <dbReference type="NCBI Taxonomy" id="1314800"/>
    <lineage>
        <taxon>Eukaryota</taxon>
        <taxon>Fungi</taxon>
        <taxon>Dikarya</taxon>
        <taxon>Basidiomycota</taxon>
        <taxon>Agaricomycotina</taxon>
        <taxon>Agaricomycetes</taxon>
        <taxon>Agaricomycetidae</taxon>
        <taxon>Boletales</taxon>
        <taxon>Suillineae</taxon>
        <taxon>Rhizopogonaceae</taxon>
        <taxon>Rhizopogon</taxon>
    </lineage>
</organism>
<feature type="compositionally biased region" description="Acidic residues" evidence="1">
    <location>
        <begin position="95"/>
        <end position="108"/>
    </location>
</feature>
<evidence type="ECO:0000256" key="1">
    <source>
        <dbReference type="SAM" id="MobiDB-lite"/>
    </source>
</evidence>
<evidence type="ECO:0000313" key="3">
    <source>
        <dbReference type="EMBL" id="OAX32542.1"/>
    </source>
</evidence>
<dbReference type="InterPro" id="IPR057670">
    <property type="entry name" value="SH3_retrovirus"/>
</dbReference>
<dbReference type="Pfam" id="PF25597">
    <property type="entry name" value="SH3_retrovirus"/>
    <property type="match status" value="1"/>
</dbReference>
<evidence type="ECO:0000259" key="2">
    <source>
        <dbReference type="Pfam" id="PF25597"/>
    </source>
</evidence>
<dbReference type="Proteomes" id="UP000092154">
    <property type="component" value="Unassembled WGS sequence"/>
</dbReference>
<protein>
    <recommendedName>
        <fullName evidence="2">Retroviral polymerase SH3-like domain-containing protein</fullName>
    </recommendedName>
</protein>